<protein>
    <submittedName>
        <fullName evidence="1">Uncharacterized protein</fullName>
    </submittedName>
</protein>
<dbReference type="RefSeq" id="WP_380886877.1">
    <property type="nucleotide sequence ID" value="NZ_JBHUDY010000001.1"/>
</dbReference>
<evidence type="ECO:0000313" key="2">
    <source>
        <dbReference type="Proteomes" id="UP001597115"/>
    </source>
</evidence>
<comment type="caution">
    <text evidence="1">The sequence shown here is derived from an EMBL/GenBank/DDBJ whole genome shotgun (WGS) entry which is preliminary data.</text>
</comment>
<evidence type="ECO:0000313" key="1">
    <source>
        <dbReference type="EMBL" id="MFD1610828.1"/>
    </source>
</evidence>
<name>A0ABW4HYS5_9SPHN</name>
<reference evidence="2" key="1">
    <citation type="journal article" date="2019" name="Int. J. Syst. Evol. Microbiol.">
        <title>The Global Catalogue of Microorganisms (GCM) 10K type strain sequencing project: providing services to taxonomists for standard genome sequencing and annotation.</title>
        <authorList>
            <consortium name="The Broad Institute Genomics Platform"/>
            <consortium name="The Broad Institute Genome Sequencing Center for Infectious Disease"/>
            <person name="Wu L."/>
            <person name="Ma J."/>
        </authorList>
    </citation>
    <scope>NUCLEOTIDE SEQUENCE [LARGE SCALE GENOMIC DNA]</scope>
    <source>
        <strain evidence="2">CGMCC 1.16275</strain>
    </source>
</reference>
<accession>A0ABW4HYS5</accession>
<proteinExistence type="predicted"/>
<keyword evidence="2" id="KW-1185">Reference proteome</keyword>
<dbReference type="Proteomes" id="UP001597115">
    <property type="component" value="Unassembled WGS sequence"/>
</dbReference>
<dbReference type="EMBL" id="JBHUDY010000001">
    <property type="protein sequence ID" value="MFD1610828.1"/>
    <property type="molecule type" value="Genomic_DNA"/>
</dbReference>
<gene>
    <name evidence="1" type="ORF">ACFSCW_03320</name>
</gene>
<organism evidence="1 2">
    <name type="scientific">Sphingomonas tabacisoli</name>
    <dbReference type="NCBI Taxonomy" id="2249466"/>
    <lineage>
        <taxon>Bacteria</taxon>
        <taxon>Pseudomonadati</taxon>
        <taxon>Pseudomonadota</taxon>
        <taxon>Alphaproteobacteria</taxon>
        <taxon>Sphingomonadales</taxon>
        <taxon>Sphingomonadaceae</taxon>
        <taxon>Sphingomonas</taxon>
    </lineage>
</organism>
<sequence length="83" mass="9451">MNHEQTIRVMICNTPLDVIRRTIGIVPIEGTVGLIDYGTRDRIIRQRVGLFRKGEWRSQTGAALSEQPTHWTSFFPDKIDVAA</sequence>